<dbReference type="STRING" id="1890364.A0A2P6N5C4"/>
<dbReference type="SUPFAM" id="SSF56634">
    <property type="entry name" value="Heme-dependent catalase-like"/>
    <property type="match status" value="1"/>
</dbReference>
<sequence length="381" mass="43941">MTRIIFLLAILCISYASIIGDTVDKTHAPKGRDHYIRWNDSRVEPPVAHEEAKIDEIVQVMNKIVQRHLHKHRHAFRGTHVKTQGIVKGSLRVSDDLPDHLSQGLFATPKTYDVILRYASEPIHIDDDRNRAPRGLGMKVFDVTGRHLHPSGNETRTHDFAFNSAPTLELTDLPTALDIFKLRETHYDNPTELRAALALRSDRVKQSAPYTSPLMHVLSLTFFSQSAFRYGDNVVKFGLFSSSQRQREVSLKEIRSAEDISESLREYFRNDSAHYDLKVQMIENIAEQPVEDASAMWNWQKYPWQTVATLELPSGQDSFSPQRRTFWEDKMKLNVWHGLEEHKPLGSINRLRKRVYEMSSQFREENNATPIEKVSSIDQIP</sequence>
<keyword evidence="3" id="KW-1185">Reference proteome</keyword>
<evidence type="ECO:0000256" key="1">
    <source>
        <dbReference type="SAM" id="SignalP"/>
    </source>
</evidence>
<evidence type="ECO:0000313" key="2">
    <source>
        <dbReference type="EMBL" id="PRP79155.1"/>
    </source>
</evidence>
<feature type="signal peptide" evidence="1">
    <location>
        <begin position="1"/>
        <end position="20"/>
    </location>
</feature>
<keyword evidence="1" id="KW-0732">Signal</keyword>
<proteinExistence type="predicted"/>
<accession>A0A2P6N5C4</accession>
<name>A0A2P6N5C4_9EUKA</name>
<dbReference type="PANTHER" id="PTHR36195:SF4">
    <property type="entry name" value="DOMAIN PROTEIN, PUTATIVE (AFU_ORTHOLOGUE AFUA_5G01990)-RELATED"/>
    <property type="match status" value="1"/>
</dbReference>
<dbReference type="InParanoid" id="A0A2P6N5C4"/>
<dbReference type="Gene3D" id="2.40.180.10">
    <property type="entry name" value="Catalase core domain"/>
    <property type="match status" value="1"/>
</dbReference>
<reference evidence="2 3" key="1">
    <citation type="journal article" date="2018" name="Genome Biol. Evol.">
        <title>Multiple Roots of Fruiting Body Formation in Amoebozoa.</title>
        <authorList>
            <person name="Hillmann F."/>
            <person name="Forbes G."/>
            <person name="Novohradska S."/>
            <person name="Ferling I."/>
            <person name="Riege K."/>
            <person name="Groth M."/>
            <person name="Westermann M."/>
            <person name="Marz M."/>
            <person name="Spaller T."/>
            <person name="Winckler T."/>
            <person name="Schaap P."/>
            <person name="Glockner G."/>
        </authorList>
    </citation>
    <scope>NUCLEOTIDE SEQUENCE [LARGE SCALE GENOMIC DNA]</scope>
    <source>
        <strain evidence="2 3">Jena</strain>
    </source>
</reference>
<dbReference type="InterPro" id="IPR020835">
    <property type="entry name" value="Catalase_sf"/>
</dbReference>
<comment type="caution">
    <text evidence="2">The sequence shown here is derived from an EMBL/GenBank/DDBJ whole genome shotgun (WGS) entry which is preliminary data.</text>
</comment>
<evidence type="ECO:0008006" key="4">
    <source>
        <dbReference type="Google" id="ProtNLM"/>
    </source>
</evidence>
<dbReference type="EMBL" id="MDYQ01000195">
    <property type="protein sequence ID" value="PRP79155.1"/>
    <property type="molecule type" value="Genomic_DNA"/>
</dbReference>
<dbReference type="Proteomes" id="UP000241769">
    <property type="component" value="Unassembled WGS sequence"/>
</dbReference>
<dbReference type="OrthoDB" id="3358373at2759"/>
<dbReference type="AlphaFoldDB" id="A0A2P6N5C4"/>
<evidence type="ECO:0000313" key="3">
    <source>
        <dbReference type="Proteomes" id="UP000241769"/>
    </source>
</evidence>
<protein>
    <recommendedName>
        <fullName evidence="4">Catalase core domain-containing protein</fullName>
    </recommendedName>
</protein>
<gene>
    <name evidence="2" type="ORF">PROFUN_13105</name>
</gene>
<dbReference type="PANTHER" id="PTHR36195">
    <property type="entry name" value="DOMAIN PROTEIN, PUTATIVE (AFU_ORTHOLOGUE AFUA_5G01990)-RELATED-RELATED"/>
    <property type="match status" value="1"/>
</dbReference>
<organism evidence="2 3">
    <name type="scientific">Planoprotostelium fungivorum</name>
    <dbReference type="NCBI Taxonomy" id="1890364"/>
    <lineage>
        <taxon>Eukaryota</taxon>
        <taxon>Amoebozoa</taxon>
        <taxon>Evosea</taxon>
        <taxon>Variosea</taxon>
        <taxon>Cavosteliida</taxon>
        <taxon>Cavosteliaceae</taxon>
        <taxon>Planoprotostelium</taxon>
    </lineage>
</organism>
<feature type="chain" id="PRO_5015103861" description="Catalase core domain-containing protein" evidence="1">
    <location>
        <begin position="21"/>
        <end position="381"/>
    </location>
</feature>
<dbReference type="GO" id="GO:0020037">
    <property type="term" value="F:heme binding"/>
    <property type="evidence" value="ECO:0007669"/>
    <property type="project" value="InterPro"/>
</dbReference>